<evidence type="ECO:0000313" key="2">
    <source>
        <dbReference type="Proteomes" id="UP000674938"/>
    </source>
</evidence>
<reference evidence="1" key="1">
    <citation type="submission" date="2020-12" db="EMBL/GenBank/DDBJ databases">
        <title>Vagococcus allomyrinae sp. nov. and Enterococcus lavae sp. nov., isolated from the larvae of Allomyrina dichotoma.</title>
        <authorList>
            <person name="Lee S.D."/>
        </authorList>
    </citation>
    <scope>NUCLEOTIDE SEQUENCE</scope>
    <source>
        <strain evidence="1">BWB3-3</strain>
    </source>
</reference>
<dbReference type="InterPro" id="IPR010282">
    <property type="entry name" value="Uncharacterised_HutD/Ves"/>
</dbReference>
<keyword evidence="2" id="KW-1185">Reference proteome</keyword>
<dbReference type="AlphaFoldDB" id="A0A940P998"/>
<dbReference type="Pfam" id="PF05962">
    <property type="entry name" value="HutD"/>
    <property type="match status" value="1"/>
</dbReference>
<organism evidence="1 2">
    <name type="scientific">Vagococcus allomyrinae</name>
    <dbReference type="NCBI Taxonomy" id="2794353"/>
    <lineage>
        <taxon>Bacteria</taxon>
        <taxon>Bacillati</taxon>
        <taxon>Bacillota</taxon>
        <taxon>Bacilli</taxon>
        <taxon>Lactobacillales</taxon>
        <taxon>Enterococcaceae</taxon>
        <taxon>Vagococcus</taxon>
    </lineage>
</organism>
<dbReference type="SUPFAM" id="SSF51182">
    <property type="entry name" value="RmlC-like cupins"/>
    <property type="match status" value="1"/>
</dbReference>
<dbReference type="PANTHER" id="PTHR37943">
    <property type="entry name" value="PROTEIN VES"/>
    <property type="match status" value="1"/>
</dbReference>
<proteinExistence type="predicted"/>
<dbReference type="PANTHER" id="PTHR37943:SF1">
    <property type="entry name" value="PROTEIN VES"/>
    <property type="match status" value="1"/>
</dbReference>
<gene>
    <name evidence="1" type="ORF">I6N95_07315</name>
</gene>
<comment type="caution">
    <text evidence="1">The sequence shown here is derived from an EMBL/GenBank/DDBJ whole genome shotgun (WGS) entry which is preliminary data.</text>
</comment>
<evidence type="ECO:0000313" key="1">
    <source>
        <dbReference type="EMBL" id="MBP1040809.1"/>
    </source>
</evidence>
<dbReference type="EMBL" id="JAEEGA010000004">
    <property type="protein sequence ID" value="MBP1040809.1"/>
    <property type="molecule type" value="Genomic_DNA"/>
</dbReference>
<dbReference type="Proteomes" id="UP000674938">
    <property type="component" value="Unassembled WGS sequence"/>
</dbReference>
<dbReference type="RefSeq" id="WP_209526231.1">
    <property type="nucleotide sequence ID" value="NZ_JAEEGA010000004.1"/>
</dbReference>
<dbReference type="InterPro" id="IPR011051">
    <property type="entry name" value="RmlC_Cupin_sf"/>
</dbReference>
<sequence>MNLKKLNIENYHVSTWSGGETKQLFLSPVQGSYQVGNFDFRVSSASVKVAETHFTCLPGYERLIMSIDHPLTLCHQSAAGGKKIELTPYTAHHFLGSDQTTSFGKCQDMNLIYRRGLIGKLQACSQNASIRAMSGEFVLVYALEELRVLLNQGTDIRSSHLKAGSSIVIERVTESCQLTLTAKTRTEKPIAVVASISAN</sequence>
<name>A0A940P998_9ENTE</name>
<accession>A0A940P998</accession>
<dbReference type="Gene3D" id="2.60.120.10">
    <property type="entry name" value="Jelly Rolls"/>
    <property type="match status" value="1"/>
</dbReference>
<dbReference type="InterPro" id="IPR014710">
    <property type="entry name" value="RmlC-like_jellyroll"/>
</dbReference>
<protein>
    <submittedName>
        <fullName evidence="1">HutD family protein</fullName>
    </submittedName>
</protein>